<name>A0A0D3HU01_9ORYZ</name>
<feature type="transmembrane region" description="Helical" evidence="1">
    <location>
        <begin position="127"/>
        <end position="146"/>
    </location>
</feature>
<dbReference type="PaxDb" id="65489-OBART12G10540.1"/>
<organism evidence="2">
    <name type="scientific">Oryza barthii</name>
    <dbReference type="NCBI Taxonomy" id="65489"/>
    <lineage>
        <taxon>Eukaryota</taxon>
        <taxon>Viridiplantae</taxon>
        <taxon>Streptophyta</taxon>
        <taxon>Embryophyta</taxon>
        <taxon>Tracheophyta</taxon>
        <taxon>Spermatophyta</taxon>
        <taxon>Magnoliopsida</taxon>
        <taxon>Liliopsida</taxon>
        <taxon>Poales</taxon>
        <taxon>Poaceae</taxon>
        <taxon>BOP clade</taxon>
        <taxon>Oryzoideae</taxon>
        <taxon>Oryzeae</taxon>
        <taxon>Oryzinae</taxon>
        <taxon>Oryza</taxon>
    </lineage>
</organism>
<sequence length="153" mass="18110">MDKKLFGVNRRWTQSELLGIKLDWWTTTQGISSSLVPTCQKKRRSGQEGLANNQWIADIKHNLIVELVKESFEIFYQWHGKYDVRETREFSESRENNVAIAAKIQNEIKLRSMCGAKKHHENIHLSFLNNVWFSFSSLSFWLLFSFTHRLMNM</sequence>
<evidence type="ECO:0000313" key="3">
    <source>
        <dbReference type="Proteomes" id="UP000026960"/>
    </source>
</evidence>
<dbReference type="Proteomes" id="UP000026960">
    <property type="component" value="Chromosome 12"/>
</dbReference>
<keyword evidence="1" id="KW-1133">Transmembrane helix</keyword>
<dbReference type="Gramene" id="OBART12G10540.1">
    <property type="protein sequence ID" value="OBART12G10540.1"/>
    <property type="gene ID" value="OBART12G10540"/>
</dbReference>
<proteinExistence type="predicted"/>
<reference evidence="2" key="2">
    <citation type="submission" date="2015-03" db="UniProtKB">
        <authorList>
            <consortium name="EnsemblPlants"/>
        </authorList>
    </citation>
    <scope>IDENTIFICATION</scope>
</reference>
<keyword evidence="3" id="KW-1185">Reference proteome</keyword>
<evidence type="ECO:0000313" key="2">
    <source>
        <dbReference type="EnsemblPlants" id="OBART12G10540.1"/>
    </source>
</evidence>
<accession>A0A0D3HU01</accession>
<keyword evidence="1" id="KW-0472">Membrane</keyword>
<dbReference type="AlphaFoldDB" id="A0A0D3HU01"/>
<evidence type="ECO:0000256" key="1">
    <source>
        <dbReference type="SAM" id="Phobius"/>
    </source>
</evidence>
<dbReference type="EnsemblPlants" id="OBART12G10540.1">
    <property type="protein sequence ID" value="OBART12G10540.1"/>
    <property type="gene ID" value="OBART12G10540"/>
</dbReference>
<protein>
    <submittedName>
        <fullName evidence="2">Uncharacterized protein</fullName>
    </submittedName>
</protein>
<keyword evidence="1" id="KW-0812">Transmembrane</keyword>
<reference evidence="2" key="1">
    <citation type="journal article" date="2009" name="Rice">
        <title>De Novo Next Generation Sequencing of Plant Genomes.</title>
        <authorList>
            <person name="Rounsley S."/>
            <person name="Marri P.R."/>
            <person name="Yu Y."/>
            <person name="He R."/>
            <person name="Sisneros N."/>
            <person name="Goicoechea J.L."/>
            <person name="Lee S.J."/>
            <person name="Angelova A."/>
            <person name="Kudrna D."/>
            <person name="Luo M."/>
            <person name="Affourtit J."/>
            <person name="Desany B."/>
            <person name="Knight J."/>
            <person name="Niazi F."/>
            <person name="Egholm M."/>
            <person name="Wing R.A."/>
        </authorList>
    </citation>
    <scope>NUCLEOTIDE SEQUENCE [LARGE SCALE GENOMIC DNA]</scope>
    <source>
        <strain evidence="2">cv. IRGC 105608</strain>
    </source>
</reference>
<dbReference type="HOGENOM" id="CLU_1716021_0_0_1"/>